<dbReference type="EMBL" id="JAGTXO010000010">
    <property type="protein sequence ID" value="KAG8465317.1"/>
    <property type="molecule type" value="Genomic_DNA"/>
</dbReference>
<organism evidence="1 2">
    <name type="scientific">Diacronema lutheri</name>
    <name type="common">Unicellular marine alga</name>
    <name type="synonym">Monochrysis lutheri</name>
    <dbReference type="NCBI Taxonomy" id="2081491"/>
    <lineage>
        <taxon>Eukaryota</taxon>
        <taxon>Haptista</taxon>
        <taxon>Haptophyta</taxon>
        <taxon>Pavlovophyceae</taxon>
        <taxon>Pavlovales</taxon>
        <taxon>Pavlovaceae</taxon>
        <taxon>Diacronema</taxon>
    </lineage>
</organism>
<evidence type="ECO:0000313" key="2">
    <source>
        <dbReference type="Proteomes" id="UP000751190"/>
    </source>
</evidence>
<dbReference type="OrthoDB" id="10426796at2759"/>
<keyword evidence="2" id="KW-1185">Reference proteome</keyword>
<dbReference type="AlphaFoldDB" id="A0A8J5XNQ1"/>
<sequence>MLPSLARAWRTPWLAPRRAHSGLRALSSRSGAPPVTPDEIEAHEQGVRKLLEQREQLTQGRHRRRHFTPIEPGDQLGKKILEYEASARSNGLYKVAFKFDARHTKRSIRRLLERNAGKWRSFKAQLNDSLAALLDKRR</sequence>
<reference evidence="1" key="1">
    <citation type="submission" date="2021-05" db="EMBL/GenBank/DDBJ databases">
        <title>The genome of the haptophyte Pavlova lutheri (Diacronema luteri, Pavlovales) - a model for lipid biosynthesis in eukaryotic algae.</title>
        <authorList>
            <person name="Hulatt C.J."/>
            <person name="Posewitz M.C."/>
        </authorList>
    </citation>
    <scope>NUCLEOTIDE SEQUENCE</scope>
    <source>
        <strain evidence="1">NIVA-4/92</strain>
    </source>
</reference>
<protein>
    <submittedName>
        <fullName evidence="1">Uncharacterized protein</fullName>
    </submittedName>
</protein>
<name>A0A8J5XNQ1_DIALT</name>
<evidence type="ECO:0000313" key="1">
    <source>
        <dbReference type="EMBL" id="KAG8465317.1"/>
    </source>
</evidence>
<proteinExistence type="predicted"/>
<dbReference type="Proteomes" id="UP000751190">
    <property type="component" value="Unassembled WGS sequence"/>
</dbReference>
<gene>
    <name evidence="1" type="ORF">KFE25_002624</name>
</gene>
<accession>A0A8J5XNQ1</accession>
<comment type="caution">
    <text evidence="1">The sequence shown here is derived from an EMBL/GenBank/DDBJ whole genome shotgun (WGS) entry which is preliminary data.</text>
</comment>